<organism evidence="2 3">
    <name type="scientific">Lignipirellula cremea</name>
    <dbReference type="NCBI Taxonomy" id="2528010"/>
    <lineage>
        <taxon>Bacteria</taxon>
        <taxon>Pseudomonadati</taxon>
        <taxon>Planctomycetota</taxon>
        <taxon>Planctomycetia</taxon>
        <taxon>Pirellulales</taxon>
        <taxon>Pirellulaceae</taxon>
        <taxon>Lignipirellula</taxon>
    </lineage>
</organism>
<accession>A0A518DVH9</accession>
<proteinExistence type="predicted"/>
<dbReference type="KEGG" id="lcre:Pla8534_36520"/>
<name>A0A518DVH9_9BACT</name>
<keyword evidence="3" id="KW-1185">Reference proteome</keyword>
<gene>
    <name evidence="2" type="ORF">Pla8534_36520</name>
</gene>
<evidence type="ECO:0000313" key="3">
    <source>
        <dbReference type="Proteomes" id="UP000317648"/>
    </source>
</evidence>
<feature type="region of interest" description="Disordered" evidence="1">
    <location>
        <begin position="1"/>
        <end position="29"/>
    </location>
</feature>
<evidence type="ECO:0000256" key="1">
    <source>
        <dbReference type="SAM" id="MobiDB-lite"/>
    </source>
</evidence>
<dbReference type="Proteomes" id="UP000317648">
    <property type="component" value="Chromosome"/>
</dbReference>
<dbReference type="AlphaFoldDB" id="A0A518DVH9"/>
<evidence type="ECO:0000313" key="2">
    <source>
        <dbReference type="EMBL" id="QDU95833.1"/>
    </source>
</evidence>
<protein>
    <submittedName>
        <fullName evidence="2">Uncharacterized protein</fullName>
    </submittedName>
</protein>
<sequence length="65" mass="7009">MCSSKIPETDAGGLAAVPGNEKLVEPHPSDGVRLGRLLTFNQKTETRDVYFKTSLQACDGSTVDR</sequence>
<reference evidence="2 3" key="1">
    <citation type="submission" date="2019-02" db="EMBL/GenBank/DDBJ databases">
        <title>Deep-cultivation of Planctomycetes and their phenomic and genomic characterization uncovers novel biology.</title>
        <authorList>
            <person name="Wiegand S."/>
            <person name="Jogler M."/>
            <person name="Boedeker C."/>
            <person name="Pinto D."/>
            <person name="Vollmers J."/>
            <person name="Rivas-Marin E."/>
            <person name="Kohn T."/>
            <person name="Peeters S.H."/>
            <person name="Heuer A."/>
            <person name="Rast P."/>
            <person name="Oberbeckmann S."/>
            <person name="Bunk B."/>
            <person name="Jeske O."/>
            <person name="Meyerdierks A."/>
            <person name="Storesund J.E."/>
            <person name="Kallscheuer N."/>
            <person name="Luecker S."/>
            <person name="Lage O.M."/>
            <person name="Pohl T."/>
            <person name="Merkel B.J."/>
            <person name="Hornburger P."/>
            <person name="Mueller R.-W."/>
            <person name="Bruemmer F."/>
            <person name="Labrenz M."/>
            <person name="Spormann A.M."/>
            <person name="Op den Camp H."/>
            <person name="Overmann J."/>
            <person name="Amann R."/>
            <person name="Jetten M.S.M."/>
            <person name="Mascher T."/>
            <person name="Medema M.H."/>
            <person name="Devos D.P."/>
            <person name="Kaster A.-K."/>
            <person name="Ovreas L."/>
            <person name="Rohde M."/>
            <person name="Galperin M.Y."/>
            <person name="Jogler C."/>
        </authorList>
    </citation>
    <scope>NUCLEOTIDE SEQUENCE [LARGE SCALE GENOMIC DNA]</scope>
    <source>
        <strain evidence="2 3">Pla85_3_4</strain>
    </source>
</reference>
<dbReference type="EMBL" id="CP036433">
    <property type="protein sequence ID" value="QDU95833.1"/>
    <property type="molecule type" value="Genomic_DNA"/>
</dbReference>